<evidence type="ECO:0008006" key="4">
    <source>
        <dbReference type="Google" id="ProtNLM"/>
    </source>
</evidence>
<dbReference type="PROSITE" id="PS51257">
    <property type="entry name" value="PROKAR_LIPOPROTEIN"/>
    <property type="match status" value="1"/>
</dbReference>
<dbReference type="RefSeq" id="WP_087287691.1">
    <property type="nucleotide sequence ID" value="NZ_NFJD01000002.1"/>
</dbReference>
<accession>A0A1Y4DCH6</accession>
<keyword evidence="1" id="KW-0732">Signal</keyword>
<organism evidence="2 3">
    <name type="scientific">Candidatus Avelusimicrobium gallicola</name>
    <dbReference type="NCBI Taxonomy" id="2562704"/>
    <lineage>
        <taxon>Bacteria</taxon>
        <taxon>Pseudomonadati</taxon>
        <taxon>Elusimicrobiota</taxon>
        <taxon>Elusimicrobia</taxon>
        <taxon>Elusimicrobiales</taxon>
        <taxon>Elusimicrobiaceae</taxon>
        <taxon>Candidatus Avelusimicrobium</taxon>
    </lineage>
</organism>
<name>A0A1Y4DCH6_9BACT</name>
<keyword evidence="3" id="KW-1185">Reference proteome</keyword>
<proteinExistence type="predicted"/>
<dbReference type="SUPFAM" id="SSF53927">
    <property type="entry name" value="Cytidine deaminase-like"/>
    <property type="match status" value="1"/>
</dbReference>
<sequence>MQKLMSLLTGCLLLCACSAVSQRTVSQEELLALAKGHDLVAVFPDGRVETYNGRGLGPLLKHLETGNLKGAQMYDKVTGRASALLLAYGGAASLHTGMLSKEAIPILKKYHIAYTADKEVDYILNRSKTGSCPMETAARPLDDAQQAFPILKAGFEELTSQNYTGK</sequence>
<gene>
    <name evidence="2" type="ORF">B5F75_02890</name>
</gene>
<dbReference type="GO" id="GO:0003824">
    <property type="term" value="F:catalytic activity"/>
    <property type="evidence" value="ECO:0007669"/>
    <property type="project" value="InterPro"/>
</dbReference>
<evidence type="ECO:0000313" key="2">
    <source>
        <dbReference type="EMBL" id="OUO56807.1"/>
    </source>
</evidence>
<dbReference type="AlphaFoldDB" id="A0A1Y4DCH6"/>
<dbReference type="Proteomes" id="UP000196368">
    <property type="component" value="Unassembled WGS sequence"/>
</dbReference>
<dbReference type="EMBL" id="NFJD01000002">
    <property type="protein sequence ID" value="OUO56807.1"/>
    <property type="molecule type" value="Genomic_DNA"/>
</dbReference>
<comment type="caution">
    <text evidence="2">The sequence shown here is derived from an EMBL/GenBank/DDBJ whole genome shotgun (WGS) entry which is preliminary data.</text>
</comment>
<reference evidence="3" key="1">
    <citation type="submission" date="2017-04" db="EMBL/GenBank/DDBJ databases">
        <title>Function of individual gut microbiota members based on whole genome sequencing of pure cultures obtained from chicken caecum.</title>
        <authorList>
            <person name="Medvecky M."/>
            <person name="Cejkova D."/>
            <person name="Polansky O."/>
            <person name="Karasova D."/>
            <person name="Kubasova T."/>
            <person name="Cizek A."/>
            <person name="Rychlik I."/>
        </authorList>
    </citation>
    <scope>NUCLEOTIDE SEQUENCE [LARGE SCALE GENOMIC DNA]</scope>
    <source>
        <strain evidence="3">An273</strain>
    </source>
</reference>
<dbReference type="InterPro" id="IPR016193">
    <property type="entry name" value="Cytidine_deaminase-like"/>
</dbReference>
<dbReference type="Gene3D" id="3.40.140.30">
    <property type="entry name" value="Hypothetical protein TM1506"/>
    <property type="match status" value="1"/>
</dbReference>
<dbReference type="InterPro" id="IPR037081">
    <property type="entry name" value="Hyp_TM1506"/>
</dbReference>
<evidence type="ECO:0000313" key="3">
    <source>
        <dbReference type="Proteomes" id="UP000196368"/>
    </source>
</evidence>
<protein>
    <recommendedName>
        <fullName evidence="4">DUF1893 domain-containing protein</fullName>
    </recommendedName>
</protein>
<feature type="chain" id="PRO_5011003420" description="DUF1893 domain-containing protein" evidence="1">
    <location>
        <begin position="22"/>
        <end position="166"/>
    </location>
</feature>
<evidence type="ECO:0000256" key="1">
    <source>
        <dbReference type="SAM" id="SignalP"/>
    </source>
</evidence>
<dbReference type="Pfam" id="PF08973">
    <property type="entry name" value="TM1506"/>
    <property type="match status" value="1"/>
</dbReference>
<dbReference type="OrthoDB" id="9815422at2"/>
<feature type="signal peptide" evidence="1">
    <location>
        <begin position="1"/>
        <end position="21"/>
    </location>
</feature>
<dbReference type="InterPro" id="IPR015067">
    <property type="entry name" value="DUF1893_TM1506-like"/>
</dbReference>